<dbReference type="Pfam" id="PF21237">
    <property type="entry name" value="Pus10_N_euk"/>
    <property type="match status" value="1"/>
</dbReference>
<dbReference type="EMBL" id="JAACXV010000164">
    <property type="protein sequence ID" value="KAF7282622.1"/>
    <property type="molecule type" value="Genomic_DNA"/>
</dbReference>
<reference evidence="10" key="1">
    <citation type="submission" date="2020-08" db="EMBL/GenBank/DDBJ databases">
        <title>Genome sequencing and assembly of the red palm weevil Rhynchophorus ferrugineus.</title>
        <authorList>
            <person name="Dias G.B."/>
            <person name="Bergman C.M."/>
            <person name="Manee M."/>
        </authorList>
    </citation>
    <scope>NUCLEOTIDE SEQUENCE</scope>
    <source>
        <strain evidence="10">AA-2017</strain>
        <tissue evidence="10">Whole larva</tissue>
    </source>
</reference>
<evidence type="ECO:0000313" key="11">
    <source>
        <dbReference type="Proteomes" id="UP000625711"/>
    </source>
</evidence>
<dbReference type="FunFam" id="3.30.70.2510:FF:000001">
    <property type="entry name" value="tRNA pseudouridine synthase Pus10"/>
    <property type="match status" value="1"/>
</dbReference>
<evidence type="ECO:0000256" key="5">
    <source>
        <dbReference type="ARBA" id="ARBA00075270"/>
    </source>
</evidence>
<dbReference type="GO" id="GO:0003723">
    <property type="term" value="F:RNA binding"/>
    <property type="evidence" value="ECO:0007669"/>
    <property type="project" value="InterPro"/>
</dbReference>
<proteinExistence type="inferred from homology"/>
<evidence type="ECO:0000256" key="6">
    <source>
        <dbReference type="ARBA" id="ARBA00079393"/>
    </source>
</evidence>
<keyword evidence="3" id="KW-0819">tRNA processing</keyword>
<accession>A0A834IPK5</accession>
<dbReference type="Proteomes" id="UP000625711">
    <property type="component" value="Unassembled WGS sequence"/>
</dbReference>
<dbReference type="GO" id="GO:0160148">
    <property type="term" value="F:tRNA pseudouridine(55) synthase activity"/>
    <property type="evidence" value="ECO:0007669"/>
    <property type="project" value="UniProtKB-EC"/>
</dbReference>
<evidence type="ECO:0000259" key="9">
    <source>
        <dbReference type="Pfam" id="PF21238"/>
    </source>
</evidence>
<evidence type="ECO:0000256" key="4">
    <source>
        <dbReference type="ARBA" id="ARBA00023235"/>
    </source>
</evidence>
<organism evidence="10 11">
    <name type="scientific">Rhynchophorus ferrugineus</name>
    <name type="common">Red palm weevil</name>
    <name type="synonym">Curculio ferrugineus</name>
    <dbReference type="NCBI Taxonomy" id="354439"/>
    <lineage>
        <taxon>Eukaryota</taxon>
        <taxon>Metazoa</taxon>
        <taxon>Ecdysozoa</taxon>
        <taxon>Arthropoda</taxon>
        <taxon>Hexapoda</taxon>
        <taxon>Insecta</taxon>
        <taxon>Pterygota</taxon>
        <taxon>Neoptera</taxon>
        <taxon>Endopterygota</taxon>
        <taxon>Coleoptera</taxon>
        <taxon>Polyphaga</taxon>
        <taxon>Cucujiformia</taxon>
        <taxon>Curculionidae</taxon>
        <taxon>Dryophthorinae</taxon>
        <taxon>Rhynchophorus</taxon>
    </lineage>
</organism>
<evidence type="ECO:0000313" key="10">
    <source>
        <dbReference type="EMBL" id="KAF7282622.1"/>
    </source>
</evidence>
<dbReference type="FunFam" id="3.30.70.3190:FF:000001">
    <property type="entry name" value="tRNA pseudouridine synthase Pus10"/>
    <property type="match status" value="1"/>
</dbReference>
<keyword evidence="11" id="KW-1185">Reference proteome</keyword>
<dbReference type="Gene3D" id="3.30.70.2510">
    <property type="match status" value="1"/>
</dbReference>
<keyword evidence="4" id="KW-0413">Isomerase</keyword>
<dbReference type="GO" id="GO:0031119">
    <property type="term" value="P:tRNA pseudouridine synthesis"/>
    <property type="evidence" value="ECO:0007669"/>
    <property type="project" value="UniProtKB-ARBA"/>
</dbReference>
<evidence type="ECO:0000259" key="8">
    <source>
        <dbReference type="Pfam" id="PF21237"/>
    </source>
</evidence>
<sequence length="471" mass="54362">MESATKDDLLKIYNFLTDLSCCNRCILRYLGFHISNEENPFQDPDKFFMDLKNDKNDGDITSKRIKKNPCPVCLNCFDPETLEKLISNSVRTHGMYLHLKKQFPQFKFKSLYDTTESVLEQAHKIFRYIAADILSKTLQKTFHPKSNFSLLITICYGDDDKEVENMKQIIAKKSSRRRCVDIEVSRNNIFEFLKDINPEKFENTFTTPPVIPEKNIFIEKVELTADPIYLGGRYLKFKRNVGQTPWVIDGVSVSEHNIQDIIFDAVCISFGCSRDMMTFCASGREDLDVRMLGTGRPFYIKIDNPKDRNISKDQLMQIEKEIIKTKLAAVIKLQAVYASELNHIKLGEEEKKKTYRALCKTESPNIKEAIESINKQPLNLEITQLTPMRVLHRRTLLARKKTIHSIKAMELPGHKELFEVEFVTQAGTYVKEFVHGDFNRTTPSLSSVVGYPTDLVALDCIDIELIWPEKD</sequence>
<comment type="similarity">
    <text evidence="1">Belongs to the pseudouridine synthase Pus10 family.</text>
</comment>
<dbReference type="InterPro" id="IPR020103">
    <property type="entry name" value="PsdUridine_synth_cat_dom_sf"/>
</dbReference>
<protein>
    <recommendedName>
        <fullName evidence="2">tRNA pseudouridine(55) synthase</fullName>
        <ecNumber evidence="2">5.4.99.25</ecNumber>
    </recommendedName>
    <alternativeName>
        <fullName evidence="7">tRNA pseudouridine 55 synthase</fullName>
    </alternativeName>
    <alternativeName>
        <fullName evidence="5">tRNA pseudouridylate synthase</fullName>
    </alternativeName>
    <alternativeName>
        <fullName evidence="6">tRNA-uridine isomerase</fullName>
    </alternativeName>
</protein>
<dbReference type="AlphaFoldDB" id="A0A834IPK5"/>
<dbReference type="OrthoDB" id="271937at2759"/>
<dbReference type="SUPFAM" id="SSF55120">
    <property type="entry name" value="Pseudouridine synthase"/>
    <property type="match status" value="1"/>
</dbReference>
<evidence type="ECO:0000256" key="2">
    <source>
        <dbReference type="ARBA" id="ARBA00012787"/>
    </source>
</evidence>
<dbReference type="EC" id="5.4.99.25" evidence="2"/>
<evidence type="ECO:0000256" key="3">
    <source>
        <dbReference type="ARBA" id="ARBA00022694"/>
    </source>
</evidence>
<name>A0A834IPK5_RHYFE</name>
<evidence type="ECO:0000256" key="1">
    <source>
        <dbReference type="ARBA" id="ARBA00009652"/>
    </source>
</evidence>
<comment type="caution">
    <text evidence="10">The sequence shown here is derived from an EMBL/GenBank/DDBJ whole genome shotgun (WGS) entry which is preliminary data.</text>
</comment>
<dbReference type="InterPro" id="IPR048742">
    <property type="entry name" value="Pus10_N_euk"/>
</dbReference>
<dbReference type="PANTHER" id="PTHR21568">
    <property type="entry name" value="TRNA PSEUDOURIDINE SYNTHASE PUS10"/>
    <property type="match status" value="1"/>
</dbReference>
<feature type="domain" description="Pus10-like C-terminal" evidence="9">
    <location>
        <begin position="229"/>
        <end position="464"/>
    </location>
</feature>
<gene>
    <name evidence="10" type="ORF">GWI33_002340</name>
</gene>
<dbReference type="InterPro" id="IPR039894">
    <property type="entry name" value="Pus10-like"/>
</dbReference>
<dbReference type="InterPro" id="IPR048741">
    <property type="entry name" value="Pus10-like_C"/>
</dbReference>
<feature type="domain" description="Pus10 N-terminal eukaryotes" evidence="8">
    <location>
        <begin position="89"/>
        <end position="221"/>
    </location>
</feature>
<evidence type="ECO:0000256" key="7">
    <source>
        <dbReference type="ARBA" id="ARBA00083669"/>
    </source>
</evidence>
<dbReference type="Gene3D" id="3.30.70.3190">
    <property type="match status" value="1"/>
</dbReference>
<dbReference type="Pfam" id="PF21238">
    <property type="entry name" value="Pus10_C"/>
    <property type="match status" value="1"/>
</dbReference>
<dbReference type="PANTHER" id="PTHR21568:SF0">
    <property type="entry name" value="TRNA PSEUDOURIDINE SYNTHASE PUS10"/>
    <property type="match status" value="1"/>
</dbReference>